<evidence type="ECO:0000313" key="2">
    <source>
        <dbReference type="Proteomes" id="UP000560658"/>
    </source>
</evidence>
<proteinExistence type="predicted"/>
<dbReference type="InterPro" id="IPR017853">
    <property type="entry name" value="GH"/>
</dbReference>
<evidence type="ECO:0008006" key="3">
    <source>
        <dbReference type="Google" id="ProtNLM"/>
    </source>
</evidence>
<keyword evidence="2" id="KW-1185">Reference proteome</keyword>
<gene>
    <name evidence="1" type="ORF">GGR06_003525</name>
</gene>
<protein>
    <recommendedName>
        <fullName evidence="3">Agarase</fullName>
    </recommendedName>
</protein>
<evidence type="ECO:0000313" key="1">
    <source>
        <dbReference type="EMBL" id="MBB4045706.1"/>
    </source>
</evidence>
<dbReference type="RefSeq" id="WP_044163260.1">
    <property type="nucleotide sequence ID" value="NZ_JACIER010000017.1"/>
</dbReference>
<dbReference type="Gene3D" id="3.20.20.80">
    <property type="entry name" value="Glycosidases"/>
    <property type="match status" value="2"/>
</dbReference>
<sequence>MSKQIYSYFLFLYVAGLMQLTTSCSSSRVADIPEPEVPETPIAPTEDEYTFLNTAYRKWQSGAFQPWATTDSHQTRVIDRMNWYAPSTDYKRTAWGGRIGLQASSVVGKDGFFRVATCQGRHYLLDPDNGAVVLHGIQHVRPGTSVPHQEAFNRKFGSDARWSEETGKLLADNHINYISYGSNRIEAFPVAMRANLLTPQTQKIAYAENLSLLRTFMWDMRKNLGYAFEDGTYNRFVLLFEPTFASYIDDLVREKSALFAGDKHFIGYYLDNELPFASYQNADPLRGIDLKHFLSLPDRYRAARTYAEKFMKERGISAPGAITQQDQESFRALVADTYYRLTTETVRRYDTEHLILGTRLHDWSKYNQQVLEACARYCEVVSINYYGRWQPEPDFLKSLQTWCIGKPFLVSEFYVKADEAAYKGKKYTNIEGGGWLVHTQKNRGEFYQNFGLRLLEARNCIGWVHFEYNDGYAADGNASNKGIVSLEYEPYESFLSYMRQLNLSVHPLIDYYDKQSRQ</sequence>
<reference evidence="1" key="1">
    <citation type="submission" date="2020-08" db="EMBL/GenBank/DDBJ databases">
        <title>Genomic Encyclopedia of Type Strains, Phase IV (KMG-IV): sequencing the most valuable type-strain genomes for metagenomic binning, comparative biology and taxonomic classification.</title>
        <authorList>
            <person name="Goeker M."/>
        </authorList>
    </citation>
    <scope>NUCLEOTIDE SEQUENCE [LARGE SCALE GENOMIC DNA]</scope>
    <source>
        <strain evidence="1">DSM 105720</strain>
    </source>
</reference>
<dbReference type="PROSITE" id="PS51257">
    <property type="entry name" value="PROKAR_LIPOPROTEIN"/>
    <property type="match status" value="1"/>
</dbReference>
<dbReference type="SUPFAM" id="SSF51445">
    <property type="entry name" value="(Trans)glycosidases"/>
    <property type="match status" value="1"/>
</dbReference>
<dbReference type="AlphaFoldDB" id="A0A840D257"/>
<dbReference type="Proteomes" id="UP000560658">
    <property type="component" value="Unassembled WGS sequence"/>
</dbReference>
<comment type="caution">
    <text evidence="1">The sequence shown here is derived from an EMBL/GenBank/DDBJ whole genome shotgun (WGS) entry which is preliminary data.</text>
</comment>
<dbReference type="EMBL" id="JACIER010000017">
    <property type="protein sequence ID" value="MBB4045706.1"/>
    <property type="molecule type" value="Genomic_DNA"/>
</dbReference>
<accession>A0A840D257</accession>
<name>A0A840D257_9BACE</name>
<organism evidence="1 2">
    <name type="scientific">Bacteroides reticulotermitis</name>
    <dbReference type="NCBI Taxonomy" id="1133319"/>
    <lineage>
        <taxon>Bacteria</taxon>
        <taxon>Pseudomonadati</taxon>
        <taxon>Bacteroidota</taxon>
        <taxon>Bacteroidia</taxon>
        <taxon>Bacteroidales</taxon>
        <taxon>Bacteroidaceae</taxon>
        <taxon>Bacteroides</taxon>
    </lineage>
</organism>